<dbReference type="PaxDb" id="2711-XP_006465143.1"/>
<evidence type="ECO:0000313" key="9">
    <source>
        <dbReference type="EMBL" id="KDO46837.1"/>
    </source>
</evidence>
<accession>A0A067E6I0</accession>
<evidence type="ECO:0000256" key="6">
    <source>
        <dbReference type="ARBA" id="ARBA00049360"/>
    </source>
</evidence>
<comment type="similarity">
    <text evidence="2">Belongs to the AAA ATPase family. BCS1 subfamily.</text>
</comment>
<dbReference type="EMBL" id="KK785198">
    <property type="protein sequence ID" value="KDO46837.1"/>
    <property type="molecule type" value="Genomic_DNA"/>
</dbReference>
<comment type="catalytic activity">
    <reaction evidence="6">
        <text>ATP + H2O = ADP + phosphate + H(+)</text>
        <dbReference type="Rhea" id="RHEA:13065"/>
        <dbReference type="ChEBI" id="CHEBI:15377"/>
        <dbReference type="ChEBI" id="CHEBI:15378"/>
        <dbReference type="ChEBI" id="CHEBI:30616"/>
        <dbReference type="ChEBI" id="CHEBI:43474"/>
        <dbReference type="ChEBI" id="CHEBI:456216"/>
    </reaction>
</comment>
<evidence type="ECO:0000313" key="10">
    <source>
        <dbReference type="Proteomes" id="UP000027120"/>
    </source>
</evidence>
<sequence>MSKAKTVLSTAASLSASAMLIRSVANDFLPAEIYDYLDSKIHLVSQYFSSQLTIVVEEFQGFSINQVFEAANYYLGNKATTTSAQRFRVGKSEKEKTFEIALDRNEETFDVFKDVTLKWKLVYTQVPSSMEYRNPNLGDYNASLRSEVRHYELSFHKKHKDVVLNLYLPHVLEKAKAIKEESKVVKLHTVMHMRWDANNIVLKHPMTFKTLALDSELKREITEDLENFMNGKEYYTRIGRAWKRGYLLYGPPGTGKSSLIAAMANQLKFDIYDLDLSAVQSNSELRFLLLTMPSRSMLVIEDIDCSVKLQNRESSEVQATNQEENKVTLSGLLNFIDGLWSCCGEGRIIVFTTNHKEKLDPALLRPGRMDMHLHMSYCNTSVFKQLAFNYLGISHHYLFEQIEELIKEVNVTPAEVAGELMKSTNAEVSLNGLVKFLHAKMTQQQKATN</sequence>
<dbReference type="CDD" id="cd19510">
    <property type="entry name" value="RecA-like_BCS1"/>
    <property type="match status" value="1"/>
</dbReference>
<organism evidence="9 10">
    <name type="scientific">Citrus sinensis</name>
    <name type="common">Sweet orange</name>
    <name type="synonym">Citrus aurantium var. sinensis</name>
    <dbReference type="NCBI Taxonomy" id="2711"/>
    <lineage>
        <taxon>Eukaryota</taxon>
        <taxon>Viridiplantae</taxon>
        <taxon>Streptophyta</taxon>
        <taxon>Embryophyta</taxon>
        <taxon>Tracheophyta</taxon>
        <taxon>Spermatophyta</taxon>
        <taxon>Magnoliopsida</taxon>
        <taxon>eudicotyledons</taxon>
        <taxon>Gunneridae</taxon>
        <taxon>Pentapetalae</taxon>
        <taxon>rosids</taxon>
        <taxon>malvids</taxon>
        <taxon>Sapindales</taxon>
        <taxon>Rutaceae</taxon>
        <taxon>Aurantioideae</taxon>
        <taxon>Citrus</taxon>
    </lineage>
</organism>
<dbReference type="InterPro" id="IPR025753">
    <property type="entry name" value="AAA_N_dom"/>
</dbReference>
<dbReference type="InterPro" id="IPR003960">
    <property type="entry name" value="ATPase_AAA_CS"/>
</dbReference>
<keyword evidence="3" id="KW-0378">Hydrolase</keyword>
<evidence type="ECO:0000256" key="1">
    <source>
        <dbReference type="ARBA" id="ARBA00001946"/>
    </source>
</evidence>
<evidence type="ECO:0000256" key="5">
    <source>
        <dbReference type="ARBA" id="ARBA00022842"/>
    </source>
</evidence>
<evidence type="ECO:0000256" key="7">
    <source>
        <dbReference type="RuleBase" id="RU003651"/>
    </source>
</evidence>
<evidence type="ECO:0000256" key="2">
    <source>
        <dbReference type="ARBA" id="ARBA00007448"/>
    </source>
</evidence>
<dbReference type="InterPro" id="IPR050747">
    <property type="entry name" value="Mitochondrial_chaperone_BCS1"/>
</dbReference>
<dbReference type="AlphaFoldDB" id="A0A067E6I0"/>
<keyword evidence="10" id="KW-1185">Reference proteome</keyword>
<keyword evidence="5" id="KW-0460">Magnesium</keyword>
<dbReference type="InterPro" id="IPR003593">
    <property type="entry name" value="AAA+_ATPase"/>
</dbReference>
<proteinExistence type="inferred from homology"/>
<dbReference type="PROSITE" id="PS00674">
    <property type="entry name" value="AAA"/>
    <property type="match status" value="1"/>
</dbReference>
<evidence type="ECO:0000259" key="8">
    <source>
        <dbReference type="SMART" id="SM00382"/>
    </source>
</evidence>
<keyword evidence="4 7" id="KW-0067">ATP-binding</keyword>
<dbReference type="GO" id="GO:0006950">
    <property type="term" value="P:response to stress"/>
    <property type="evidence" value="ECO:0007669"/>
    <property type="project" value="UniProtKB-ARBA"/>
</dbReference>
<dbReference type="PANTHER" id="PTHR23070">
    <property type="entry name" value="BCS1 AAA-TYPE ATPASE"/>
    <property type="match status" value="1"/>
</dbReference>
<dbReference type="InterPro" id="IPR003959">
    <property type="entry name" value="ATPase_AAA_core"/>
</dbReference>
<keyword evidence="7" id="KW-0547">Nucleotide-binding</keyword>
<gene>
    <name evidence="9" type="ORF">CISIN_1g013128mg</name>
</gene>
<dbReference type="SUPFAM" id="SSF52540">
    <property type="entry name" value="P-loop containing nucleoside triphosphate hydrolases"/>
    <property type="match status" value="1"/>
</dbReference>
<reference evidence="9 10" key="1">
    <citation type="submission" date="2014-04" db="EMBL/GenBank/DDBJ databases">
        <authorList>
            <consortium name="International Citrus Genome Consortium"/>
            <person name="Gmitter F."/>
            <person name="Chen C."/>
            <person name="Farmerie W."/>
            <person name="Harkins T."/>
            <person name="Desany B."/>
            <person name="Mohiuddin M."/>
            <person name="Kodira C."/>
            <person name="Borodovsky M."/>
            <person name="Lomsadze A."/>
            <person name="Burns P."/>
            <person name="Jenkins J."/>
            <person name="Prochnik S."/>
            <person name="Shu S."/>
            <person name="Chapman J."/>
            <person name="Pitluck S."/>
            <person name="Schmutz J."/>
            <person name="Rokhsar D."/>
        </authorList>
    </citation>
    <scope>NUCLEOTIDE SEQUENCE</scope>
</reference>
<dbReference type="Pfam" id="PF00004">
    <property type="entry name" value="AAA"/>
    <property type="match status" value="1"/>
</dbReference>
<comment type="cofactor">
    <cofactor evidence="1">
        <name>Mg(2+)</name>
        <dbReference type="ChEBI" id="CHEBI:18420"/>
    </cofactor>
</comment>
<dbReference type="Proteomes" id="UP000027120">
    <property type="component" value="Unassembled WGS sequence"/>
</dbReference>
<dbReference type="Gene3D" id="3.40.50.300">
    <property type="entry name" value="P-loop containing nucleotide triphosphate hydrolases"/>
    <property type="match status" value="1"/>
</dbReference>
<feature type="domain" description="AAA+ ATPase" evidence="8">
    <location>
        <begin position="242"/>
        <end position="379"/>
    </location>
</feature>
<dbReference type="InterPro" id="IPR058017">
    <property type="entry name" value="At3g28540-like_C"/>
</dbReference>
<dbReference type="STRING" id="2711.A0A067E6I0"/>
<dbReference type="Pfam" id="PF25568">
    <property type="entry name" value="AAA_lid_At3g28540"/>
    <property type="match status" value="1"/>
</dbReference>
<dbReference type="eggNOG" id="KOG0743">
    <property type="taxonomic scope" value="Eukaryota"/>
</dbReference>
<evidence type="ECO:0000256" key="4">
    <source>
        <dbReference type="ARBA" id="ARBA00022840"/>
    </source>
</evidence>
<name>A0A067E6I0_CITSI</name>
<protein>
    <recommendedName>
        <fullName evidence="8">AAA+ ATPase domain-containing protein</fullName>
    </recommendedName>
</protein>
<dbReference type="Gene3D" id="6.10.280.40">
    <property type="match status" value="1"/>
</dbReference>
<dbReference type="InterPro" id="IPR027417">
    <property type="entry name" value="P-loop_NTPase"/>
</dbReference>
<dbReference type="GO" id="GO:0005524">
    <property type="term" value="F:ATP binding"/>
    <property type="evidence" value="ECO:0007669"/>
    <property type="project" value="UniProtKB-KW"/>
</dbReference>
<dbReference type="SMART" id="SM00382">
    <property type="entry name" value="AAA"/>
    <property type="match status" value="1"/>
</dbReference>
<evidence type="ECO:0000256" key="3">
    <source>
        <dbReference type="ARBA" id="ARBA00022801"/>
    </source>
</evidence>
<dbReference type="SMR" id="A0A067E6I0"/>
<dbReference type="Pfam" id="PF14363">
    <property type="entry name" value="AAA_assoc"/>
    <property type="match status" value="1"/>
</dbReference>
<dbReference type="GO" id="GO:0016887">
    <property type="term" value="F:ATP hydrolysis activity"/>
    <property type="evidence" value="ECO:0007669"/>
    <property type="project" value="InterPro"/>
</dbReference>